<comment type="caution">
    <text evidence="1">The sequence shown here is derived from an EMBL/GenBank/DDBJ whole genome shotgun (WGS) entry which is preliminary data.</text>
</comment>
<accession>A0ABS9DTU8</accession>
<reference evidence="1 2" key="1">
    <citation type="submission" date="2022-01" db="EMBL/GenBank/DDBJ databases">
        <authorList>
            <person name="Won M."/>
            <person name="Kim S.-J."/>
            <person name="Kwon S.-W."/>
        </authorList>
    </citation>
    <scope>NUCLEOTIDE SEQUENCE [LARGE SCALE GENOMIC DNA]</scope>
    <source>
        <strain evidence="1 2">KCTC 23505</strain>
    </source>
</reference>
<dbReference type="RefSeq" id="WP_235703353.1">
    <property type="nucleotide sequence ID" value="NZ_JAKGBZ010000007.1"/>
</dbReference>
<evidence type="ECO:0000313" key="1">
    <source>
        <dbReference type="EMBL" id="MCF3946119.1"/>
    </source>
</evidence>
<name>A0ABS9DTU8_9PROT</name>
<organism evidence="1 2">
    <name type="scientific">Acidiphilium iwatense</name>
    <dbReference type="NCBI Taxonomy" id="768198"/>
    <lineage>
        <taxon>Bacteria</taxon>
        <taxon>Pseudomonadati</taxon>
        <taxon>Pseudomonadota</taxon>
        <taxon>Alphaproteobacteria</taxon>
        <taxon>Acetobacterales</taxon>
        <taxon>Acidocellaceae</taxon>
        <taxon>Acidiphilium</taxon>
    </lineage>
</organism>
<dbReference type="InterPro" id="IPR007060">
    <property type="entry name" value="FtsL/DivIC"/>
</dbReference>
<dbReference type="Proteomes" id="UP001521209">
    <property type="component" value="Unassembled WGS sequence"/>
</dbReference>
<evidence type="ECO:0000313" key="2">
    <source>
        <dbReference type="Proteomes" id="UP001521209"/>
    </source>
</evidence>
<sequence>MKRRIRAAVLPLLLLAVTLYFVFNAINGSRGIEAQRRNRDVLVQDQATLISVAARRDRWEARVDALRHHAIAGDMLDQQARSVLDLADPGDLAVPLKSPPAGKAAQ</sequence>
<proteinExistence type="predicted"/>
<dbReference type="Pfam" id="PF04977">
    <property type="entry name" value="DivIC"/>
    <property type="match status" value="1"/>
</dbReference>
<gene>
    <name evidence="1" type="ORF">L2A60_05405</name>
</gene>
<dbReference type="EMBL" id="JAKGBZ010000007">
    <property type="protein sequence ID" value="MCF3946119.1"/>
    <property type="molecule type" value="Genomic_DNA"/>
</dbReference>
<protein>
    <submittedName>
        <fullName evidence="1">Septum formation initiator family protein</fullName>
    </submittedName>
</protein>
<keyword evidence="2" id="KW-1185">Reference proteome</keyword>